<evidence type="ECO:0000259" key="1">
    <source>
        <dbReference type="PROSITE" id="PS51186"/>
    </source>
</evidence>
<dbReference type="GO" id="GO:0016747">
    <property type="term" value="F:acyltransferase activity, transferring groups other than amino-acyl groups"/>
    <property type="evidence" value="ECO:0007669"/>
    <property type="project" value="InterPro"/>
</dbReference>
<keyword evidence="2" id="KW-0808">Transferase</keyword>
<dbReference type="InterPro" id="IPR016181">
    <property type="entry name" value="Acyl_CoA_acyltransferase"/>
</dbReference>
<dbReference type="EMBL" id="FQZP01000037">
    <property type="protein sequence ID" value="SHJ27491.1"/>
    <property type="molecule type" value="Genomic_DNA"/>
</dbReference>
<dbReference type="InterPro" id="IPR000182">
    <property type="entry name" value="GNAT_dom"/>
</dbReference>
<dbReference type="RefSeq" id="WP_149679112.1">
    <property type="nucleotide sequence ID" value="NZ_DAONMB010000045.1"/>
</dbReference>
<name>A0A1M6HZE9_9FIRM</name>
<organism evidence="2 3">
    <name type="scientific">Thermoclostridium caenicola</name>
    <dbReference type="NCBI Taxonomy" id="659425"/>
    <lineage>
        <taxon>Bacteria</taxon>
        <taxon>Bacillati</taxon>
        <taxon>Bacillota</taxon>
        <taxon>Clostridia</taxon>
        <taxon>Eubacteriales</taxon>
        <taxon>Oscillospiraceae</taxon>
        <taxon>Thermoclostridium</taxon>
    </lineage>
</organism>
<dbReference type="SUPFAM" id="SSF55729">
    <property type="entry name" value="Acyl-CoA N-acyltransferases (Nat)"/>
    <property type="match status" value="1"/>
</dbReference>
<protein>
    <submittedName>
        <fullName evidence="2">Predicted N-acetyltransferase YhbS</fullName>
    </submittedName>
</protein>
<dbReference type="Pfam" id="PF13508">
    <property type="entry name" value="Acetyltransf_7"/>
    <property type="match status" value="1"/>
</dbReference>
<feature type="domain" description="N-acetyltransferase" evidence="1">
    <location>
        <begin position="2"/>
        <end position="158"/>
    </location>
</feature>
<proteinExistence type="predicted"/>
<dbReference type="PROSITE" id="PS51186">
    <property type="entry name" value="GNAT"/>
    <property type="match status" value="1"/>
</dbReference>
<evidence type="ECO:0000313" key="2">
    <source>
        <dbReference type="EMBL" id="SHJ27491.1"/>
    </source>
</evidence>
<accession>A0A1M6HZE9</accession>
<sequence length="158" mass="18124">MLTYRQADKADIPKLIDMRLAFLSEEHGELTAEQTHTIESQLQVYFREHLNRDLLVYVCEDDATIVSTVFLLVSERPANPNILTGLTGTLLNVFTLPRYRNRGIAGNLVKMTIQYAKDNKLSYIDLKATQAGYSLYRKLGFVPDESSNVPMKYRFSRE</sequence>
<dbReference type="Gene3D" id="3.40.630.30">
    <property type="match status" value="1"/>
</dbReference>
<gene>
    <name evidence="2" type="ORF">SAMN05444373_103711</name>
</gene>
<dbReference type="OrthoDB" id="119498at2"/>
<keyword evidence="3" id="KW-1185">Reference proteome</keyword>
<reference evidence="2 3" key="1">
    <citation type="submission" date="2016-11" db="EMBL/GenBank/DDBJ databases">
        <authorList>
            <person name="Varghese N."/>
            <person name="Submissions S."/>
        </authorList>
    </citation>
    <scope>NUCLEOTIDE SEQUENCE [LARGE SCALE GENOMIC DNA]</scope>
    <source>
        <strain evidence="2 3">DSM 19027</strain>
    </source>
</reference>
<evidence type="ECO:0000313" key="3">
    <source>
        <dbReference type="Proteomes" id="UP000324781"/>
    </source>
</evidence>
<dbReference type="CDD" id="cd04301">
    <property type="entry name" value="NAT_SF"/>
    <property type="match status" value="1"/>
</dbReference>
<dbReference type="AlphaFoldDB" id="A0A1M6HZE9"/>
<dbReference type="Proteomes" id="UP000324781">
    <property type="component" value="Unassembled WGS sequence"/>
</dbReference>